<name>A0A7S1T4I5_9RHOD</name>
<evidence type="ECO:0000259" key="6">
    <source>
        <dbReference type="PROSITE" id="PS51294"/>
    </source>
</evidence>
<dbReference type="PROSITE" id="PS51293">
    <property type="entry name" value="SANT"/>
    <property type="match status" value="1"/>
</dbReference>
<organism evidence="7">
    <name type="scientific">Compsopogon caeruleus</name>
    <dbReference type="NCBI Taxonomy" id="31354"/>
    <lineage>
        <taxon>Eukaryota</taxon>
        <taxon>Rhodophyta</taxon>
        <taxon>Compsopogonophyceae</taxon>
        <taxon>Compsopogonales</taxon>
        <taxon>Compsopogonaceae</taxon>
        <taxon>Compsopogon</taxon>
    </lineage>
</organism>
<feature type="region of interest" description="Disordered" evidence="4">
    <location>
        <begin position="55"/>
        <end position="100"/>
    </location>
</feature>
<dbReference type="AlphaFoldDB" id="A0A7S1T4I5"/>
<feature type="domain" description="SANT" evidence="5">
    <location>
        <begin position="98"/>
        <end position="136"/>
    </location>
</feature>
<feature type="domain" description="HTH myb-type" evidence="6">
    <location>
        <begin position="98"/>
        <end position="145"/>
    </location>
</feature>
<feature type="region of interest" description="Disordered" evidence="4">
    <location>
        <begin position="147"/>
        <end position="207"/>
    </location>
</feature>
<evidence type="ECO:0000259" key="5">
    <source>
        <dbReference type="PROSITE" id="PS51293"/>
    </source>
</evidence>
<evidence type="ECO:0000256" key="3">
    <source>
        <dbReference type="ARBA" id="ARBA00023242"/>
    </source>
</evidence>
<dbReference type="NCBIfam" id="TIGR01557">
    <property type="entry name" value="myb_SHAQKYF"/>
    <property type="match status" value="1"/>
</dbReference>
<evidence type="ECO:0000256" key="1">
    <source>
        <dbReference type="ARBA" id="ARBA00023015"/>
    </source>
</evidence>
<feature type="compositionally biased region" description="Polar residues" evidence="4">
    <location>
        <begin position="148"/>
        <end position="167"/>
    </location>
</feature>
<evidence type="ECO:0008006" key="8">
    <source>
        <dbReference type="Google" id="ProtNLM"/>
    </source>
</evidence>
<dbReference type="CDD" id="cd00167">
    <property type="entry name" value="SANT"/>
    <property type="match status" value="1"/>
</dbReference>
<keyword evidence="2" id="KW-0804">Transcription</keyword>
<keyword evidence="3" id="KW-0539">Nucleus</keyword>
<dbReference type="PROSITE" id="PS51294">
    <property type="entry name" value="HTH_MYB"/>
    <property type="match status" value="1"/>
</dbReference>
<evidence type="ECO:0000256" key="2">
    <source>
        <dbReference type="ARBA" id="ARBA00023163"/>
    </source>
</evidence>
<dbReference type="InterPro" id="IPR009057">
    <property type="entry name" value="Homeodomain-like_sf"/>
</dbReference>
<feature type="compositionally biased region" description="Basic and acidic residues" evidence="4">
    <location>
        <begin position="85"/>
        <end position="100"/>
    </location>
</feature>
<dbReference type="GO" id="GO:0003677">
    <property type="term" value="F:DNA binding"/>
    <property type="evidence" value="ECO:0007669"/>
    <property type="project" value="InterPro"/>
</dbReference>
<dbReference type="InterPro" id="IPR006447">
    <property type="entry name" value="Myb_dom_plants"/>
</dbReference>
<keyword evidence="1" id="KW-0805">Transcription regulation</keyword>
<dbReference type="SMART" id="SM00717">
    <property type="entry name" value="SANT"/>
    <property type="match status" value="1"/>
</dbReference>
<dbReference type="SUPFAM" id="SSF46689">
    <property type="entry name" value="Homeodomain-like"/>
    <property type="match status" value="1"/>
</dbReference>
<feature type="compositionally biased region" description="Basic and acidic residues" evidence="4">
    <location>
        <begin position="188"/>
        <end position="197"/>
    </location>
</feature>
<dbReference type="PANTHER" id="PTHR44042">
    <property type="entry name" value="DUPLICATED HOMEODOMAIN-LIKE SUPERFAMILY PROTEIN-RELATED"/>
    <property type="match status" value="1"/>
</dbReference>
<dbReference type="PANTHER" id="PTHR44042:SF67">
    <property type="entry name" value="MYB-LIKE PROTEIN I"/>
    <property type="match status" value="1"/>
</dbReference>
<dbReference type="InterPro" id="IPR017930">
    <property type="entry name" value="Myb_dom"/>
</dbReference>
<dbReference type="InterPro" id="IPR001005">
    <property type="entry name" value="SANT/Myb"/>
</dbReference>
<feature type="compositionally biased region" description="Polar residues" evidence="4">
    <location>
        <begin position="65"/>
        <end position="77"/>
    </location>
</feature>
<evidence type="ECO:0000256" key="4">
    <source>
        <dbReference type="SAM" id="MobiDB-lite"/>
    </source>
</evidence>
<accession>A0A7S1T4I5</accession>
<dbReference type="InterPro" id="IPR017884">
    <property type="entry name" value="SANT_dom"/>
</dbReference>
<dbReference type="Pfam" id="PF00249">
    <property type="entry name" value="Myb_DNA-binding"/>
    <property type="match status" value="1"/>
</dbReference>
<evidence type="ECO:0000313" key="7">
    <source>
        <dbReference type="EMBL" id="CAD9220676.1"/>
    </source>
</evidence>
<dbReference type="Gene3D" id="1.10.10.60">
    <property type="entry name" value="Homeodomain-like"/>
    <property type="match status" value="1"/>
</dbReference>
<dbReference type="EMBL" id="HBGH01000309">
    <property type="protein sequence ID" value="CAD9220676.1"/>
    <property type="molecule type" value="Transcribed_RNA"/>
</dbReference>
<protein>
    <recommendedName>
        <fullName evidence="8">HTH myb-type domain-containing protein</fullName>
    </recommendedName>
</protein>
<gene>
    <name evidence="7" type="ORF">CCAE0312_LOCUS148</name>
</gene>
<reference evidence="7" key="1">
    <citation type="submission" date="2021-01" db="EMBL/GenBank/DDBJ databases">
        <authorList>
            <person name="Corre E."/>
            <person name="Pelletier E."/>
            <person name="Niang G."/>
            <person name="Scheremetjew M."/>
            <person name="Finn R."/>
            <person name="Kale V."/>
            <person name="Holt S."/>
            <person name="Cochrane G."/>
            <person name="Meng A."/>
            <person name="Brown T."/>
            <person name="Cohen L."/>
        </authorList>
    </citation>
    <scope>NUCLEOTIDE SEQUENCE</scope>
    <source>
        <strain evidence="7">SAG 36.94</strain>
    </source>
</reference>
<proteinExistence type="predicted"/>
<sequence>MAEEDGTSRPFRRMGNAAFSIMEEQKERISFLEKQLEQSRSEICKLRQFVETAQKSIEDNGGCSSGRTTSKAQTPSEPTGRKRRKPDDSRQEGTTRYWSKEEHDRFLKGVGLFGPKNFVEIAALVGTRTPQQVRTHSQKYEIRLMRKQGTSTEQSASSQQMKLSSDDLNGFDPTCDADDLMLDSTLTDPREAEKEDSWTSDLAFTDV</sequence>